<feature type="region of interest" description="Disordered" evidence="1">
    <location>
        <begin position="237"/>
        <end position="268"/>
    </location>
</feature>
<dbReference type="AlphaFoldDB" id="A0A7C8NN95"/>
<protein>
    <submittedName>
        <fullName evidence="2">Uncharacterized protein</fullName>
    </submittedName>
</protein>
<proteinExistence type="predicted"/>
<dbReference type="Proteomes" id="UP000480548">
    <property type="component" value="Unassembled WGS sequence"/>
</dbReference>
<dbReference type="EMBL" id="WIQZ01000015">
    <property type="protein sequence ID" value="KAF3141014.1"/>
    <property type="molecule type" value="Genomic_DNA"/>
</dbReference>
<name>A0A7C8NN95_ORBOL</name>
<comment type="caution">
    <text evidence="2">The sequence shown here is derived from an EMBL/GenBank/DDBJ whole genome shotgun (WGS) entry which is preliminary data.</text>
</comment>
<evidence type="ECO:0000313" key="3">
    <source>
        <dbReference type="Proteomes" id="UP000480548"/>
    </source>
</evidence>
<evidence type="ECO:0000313" key="2">
    <source>
        <dbReference type="EMBL" id="KAF3141014.1"/>
    </source>
</evidence>
<organism evidence="2 3">
    <name type="scientific">Orbilia oligospora</name>
    <name type="common">Nematode-trapping fungus</name>
    <name type="synonym">Arthrobotrys oligospora</name>
    <dbReference type="NCBI Taxonomy" id="2813651"/>
    <lineage>
        <taxon>Eukaryota</taxon>
        <taxon>Fungi</taxon>
        <taxon>Dikarya</taxon>
        <taxon>Ascomycota</taxon>
        <taxon>Pezizomycotina</taxon>
        <taxon>Orbiliomycetes</taxon>
        <taxon>Orbiliales</taxon>
        <taxon>Orbiliaceae</taxon>
        <taxon>Orbilia</taxon>
    </lineage>
</organism>
<sequence>MTYTNRSSLVLFAHLRVLMRTPSRVFTHIKRPGIGLSAIQRTVVRNFGLDTNCDQPPTVKAENMIREENVIREVEKVFRSPSSAAFLIRQFRKAGIECTDLGIQVIENTCARLRCKPSVIAWSRSPLGKFYTAFEREMFSGPVDLSHRSLYSTEVGLLWRSEYIYYRYRRYKTFVIWEALYHRSRFFQKIMDVEECENADEVNGDCIATSKTWYILDLMYDWGVFVREDVDGLPDPIGYSRPGKRHPYLEEGSTVSEGDKDAPGQPQG</sequence>
<reference evidence="2 3" key="1">
    <citation type="submission" date="2019-06" db="EMBL/GenBank/DDBJ databases">
        <authorList>
            <person name="Palmer J.M."/>
        </authorList>
    </citation>
    <scope>NUCLEOTIDE SEQUENCE [LARGE SCALE GENOMIC DNA]</scope>
    <source>
        <strain evidence="2 3">TWF703</strain>
    </source>
</reference>
<evidence type="ECO:0000256" key="1">
    <source>
        <dbReference type="SAM" id="MobiDB-lite"/>
    </source>
</evidence>
<accession>A0A7C8NN95</accession>
<gene>
    <name evidence="2" type="ORF">TWF703_002521</name>
</gene>